<dbReference type="Proteomes" id="UP000030645">
    <property type="component" value="Unassembled WGS sequence"/>
</dbReference>
<dbReference type="STRING" id="981085.W9RXU3"/>
<keyword evidence="5" id="KW-1185">Reference proteome</keyword>
<dbReference type="eggNOG" id="ENOG502QQBP">
    <property type="taxonomic scope" value="Eukaryota"/>
</dbReference>
<dbReference type="OrthoDB" id="1689146at2759"/>
<feature type="transmembrane region" description="Helical" evidence="2">
    <location>
        <begin position="360"/>
        <end position="384"/>
    </location>
</feature>
<proteinExistence type="predicted"/>
<feature type="transmembrane region" description="Helical" evidence="2">
    <location>
        <begin position="119"/>
        <end position="137"/>
    </location>
</feature>
<feature type="transmembrane region" description="Helical" evidence="2">
    <location>
        <begin position="328"/>
        <end position="348"/>
    </location>
</feature>
<dbReference type="Pfam" id="PF04578">
    <property type="entry name" value="DUF594"/>
    <property type="match status" value="1"/>
</dbReference>
<accession>W9RXU3</accession>
<feature type="region of interest" description="Disordered" evidence="1">
    <location>
        <begin position="609"/>
        <end position="631"/>
    </location>
</feature>
<keyword evidence="2" id="KW-0472">Membrane</keyword>
<evidence type="ECO:0000256" key="1">
    <source>
        <dbReference type="SAM" id="MobiDB-lite"/>
    </source>
</evidence>
<dbReference type="EMBL" id="KE345347">
    <property type="protein sequence ID" value="EXC02089.1"/>
    <property type="molecule type" value="Genomic_DNA"/>
</dbReference>
<feature type="domain" description="DUF4220" evidence="3">
    <location>
        <begin position="52"/>
        <end position="454"/>
    </location>
</feature>
<dbReference type="InterPro" id="IPR007658">
    <property type="entry name" value="DUF594"/>
</dbReference>
<keyword evidence="2" id="KW-1133">Transmembrane helix</keyword>
<feature type="transmembrane region" description="Helical" evidence="2">
    <location>
        <begin position="396"/>
        <end position="413"/>
    </location>
</feature>
<dbReference type="PANTHER" id="PTHR31325">
    <property type="entry name" value="OS01G0798800 PROTEIN-RELATED"/>
    <property type="match status" value="1"/>
</dbReference>
<feature type="transmembrane region" description="Helical" evidence="2">
    <location>
        <begin position="91"/>
        <end position="112"/>
    </location>
</feature>
<organism evidence="4 5">
    <name type="scientific">Morus notabilis</name>
    <dbReference type="NCBI Taxonomy" id="981085"/>
    <lineage>
        <taxon>Eukaryota</taxon>
        <taxon>Viridiplantae</taxon>
        <taxon>Streptophyta</taxon>
        <taxon>Embryophyta</taxon>
        <taxon>Tracheophyta</taxon>
        <taxon>Spermatophyta</taxon>
        <taxon>Magnoliopsida</taxon>
        <taxon>eudicotyledons</taxon>
        <taxon>Gunneridae</taxon>
        <taxon>Pentapetalae</taxon>
        <taxon>rosids</taxon>
        <taxon>fabids</taxon>
        <taxon>Rosales</taxon>
        <taxon>Moraceae</taxon>
        <taxon>Moreae</taxon>
        <taxon>Morus</taxon>
    </lineage>
</organism>
<feature type="transmembrane region" description="Helical" evidence="2">
    <location>
        <begin position="46"/>
        <end position="71"/>
    </location>
</feature>
<dbReference type="Pfam" id="PF13968">
    <property type="entry name" value="DUF4220"/>
    <property type="match status" value="1"/>
</dbReference>
<feature type="transmembrane region" description="Helical" evidence="2">
    <location>
        <begin position="20"/>
        <end position="39"/>
    </location>
</feature>
<protein>
    <recommendedName>
        <fullName evidence="3">DUF4220 domain-containing protein</fullName>
    </recommendedName>
</protein>
<dbReference type="KEGG" id="mnt:21406803"/>
<evidence type="ECO:0000313" key="4">
    <source>
        <dbReference type="EMBL" id="EXC02089.1"/>
    </source>
</evidence>
<evidence type="ECO:0000259" key="3">
    <source>
        <dbReference type="Pfam" id="PF13968"/>
    </source>
</evidence>
<feature type="region of interest" description="Disordered" evidence="1">
    <location>
        <begin position="212"/>
        <end position="250"/>
    </location>
</feature>
<evidence type="ECO:0000256" key="2">
    <source>
        <dbReference type="SAM" id="Phobius"/>
    </source>
</evidence>
<dbReference type="InterPro" id="IPR025315">
    <property type="entry name" value="DUF4220"/>
</dbReference>
<evidence type="ECO:0000313" key="5">
    <source>
        <dbReference type="Proteomes" id="UP000030645"/>
    </source>
</evidence>
<feature type="transmembrane region" description="Helical" evidence="2">
    <location>
        <begin position="143"/>
        <end position="161"/>
    </location>
</feature>
<sequence length="801" mass="92207">MVSPIPNSVRKLWKEWNVRSIMLFSLGMQTFLILAAPFRKRTSHKILIFLLWAAYLLADWAANFAVGHISSRQNDNSDVGSDEFHNDILQAFWAPFLLLHLGGPDTITAFALEDNELWLRHFLGLATQVMATIYVFVQTIPGNTLWIPTVMMFLGGIIKYGERTRALNLASLNSFRDSLLQKPDPGPNYAKLMEEYSSKKDARLPTKIHMTPEPQRIHMTPEPSSKKDARLPTKIHMTPDPQRKTQTSTEDEEYLTNIEVVVEAYHFYTIFKGLIVDSIFSFRERNESRQFFADRTPKDALKVLEVELNFIYEALYTKVVVVHKIIGYVFRFVAFSAVVVTLGLFITADKDGFKEFDVGVTYTLLFGALALDFIALLMLIVSDWTLISLQKYKRKASFLVTPFECFLGFVLRLQKPSCCYDRPKNLFLRCCLRLRRTLFRRWSESIRGYNFISYCLQQRLDQRVLLRINKDSADAADRECQAILGTKIIKGPTLACVKILKYLCLGLNRLLEFLGARHLVDEWFHSKKTIMAGDLWEFIFNELQRKANDAEDAEIAKHIFEAKGCYVLQEGKWKNSDINKLIPYIEDLAYDESLVLWHIATELCFQDEQPEDKKDENNTKTNNVTTQNDKEQHKNYREFSKILSDYMLYLLVLQPTMMSAVAGIGQIRFRDTSAEAKKFFIRKGVGQNKNVSACKSILRVNTEVKPVTVKGDRSKSVLFDACILAKELQQFGEEKWEILIKVWVEMLSYAASHCRPEAHAQQLSKGGELITFIWLLMAHFGLGDQFQINEGHARAKLLVEK</sequence>
<reference evidence="5" key="1">
    <citation type="submission" date="2013-01" db="EMBL/GenBank/DDBJ databases">
        <title>Draft Genome Sequence of a Mulberry Tree, Morus notabilis C.K. Schneid.</title>
        <authorList>
            <person name="He N."/>
            <person name="Zhao S."/>
        </authorList>
    </citation>
    <scope>NUCLEOTIDE SEQUENCE</scope>
</reference>
<name>W9RXU3_9ROSA</name>
<gene>
    <name evidence="4" type="ORF">L484_024054</name>
</gene>
<dbReference type="AlphaFoldDB" id="W9RXU3"/>
<keyword evidence="2" id="KW-0812">Transmembrane</keyword>